<evidence type="ECO:0000313" key="12">
    <source>
        <dbReference type="Proteomes" id="UP000042958"/>
    </source>
</evidence>
<dbReference type="STRING" id="104259.A0A0F7VBT3"/>
<evidence type="ECO:0000256" key="2">
    <source>
        <dbReference type="ARBA" id="ARBA00022723"/>
    </source>
</evidence>
<protein>
    <recommendedName>
        <fullName evidence="10">Zn(2)-C6 fungal-type domain-containing protein</fullName>
    </recommendedName>
</protein>
<dbReference type="Pfam" id="PF04082">
    <property type="entry name" value="Fungal_trans"/>
    <property type="match status" value="1"/>
</dbReference>
<dbReference type="SMART" id="SM00066">
    <property type="entry name" value="GAL4"/>
    <property type="match status" value="1"/>
</dbReference>
<keyword evidence="12" id="KW-1185">Reference proteome</keyword>
<feature type="coiled-coil region" evidence="8">
    <location>
        <begin position="66"/>
        <end position="100"/>
    </location>
</feature>
<dbReference type="PROSITE" id="PS00463">
    <property type="entry name" value="ZN2_CY6_FUNGAL_1"/>
    <property type="match status" value="1"/>
</dbReference>
<evidence type="ECO:0000256" key="3">
    <source>
        <dbReference type="ARBA" id="ARBA00022833"/>
    </source>
</evidence>
<evidence type="ECO:0000259" key="10">
    <source>
        <dbReference type="PROSITE" id="PS50048"/>
    </source>
</evidence>
<comment type="subcellular location">
    <subcellularLocation>
        <location evidence="1">Nucleus</location>
    </subcellularLocation>
</comment>
<keyword evidence="3" id="KW-0862">Zinc</keyword>
<dbReference type="GO" id="GO:0000981">
    <property type="term" value="F:DNA-binding transcription factor activity, RNA polymerase II-specific"/>
    <property type="evidence" value="ECO:0007669"/>
    <property type="project" value="InterPro"/>
</dbReference>
<accession>A0A0F7VBT3</accession>
<feature type="region of interest" description="Disordered" evidence="9">
    <location>
        <begin position="704"/>
        <end position="725"/>
    </location>
</feature>
<dbReference type="InterPro" id="IPR036864">
    <property type="entry name" value="Zn2-C6_fun-type_DNA-bd_sf"/>
</dbReference>
<evidence type="ECO:0000256" key="1">
    <source>
        <dbReference type="ARBA" id="ARBA00004123"/>
    </source>
</evidence>
<evidence type="ECO:0000256" key="9">
    <source>
        <dbReference type="SAM" id="MobiDB-lite"/>
    </source>
</evidence>
<name>A0A0F7VBT3_PENBI</name>
<sequence length="883" mass="97149">MPGILPMKVIKVGGTQSRIAQACDRCRSKKIRCDGVRPCCTQCANVGFECKTSDKLSRRAFPRGYTESLEERVRTLEGEVKDLKDLLDEKDEKIDVLSRIHSFSSPSQRAASIRSPSTTGSTKSPGISDSGEGVIHVEKFHTQKKASQSPYAAFSTTRGFANAFDNHLINQGKIASNLSIDALTNLSPPLSHGSPTQAIKTPPRLVSDQLINIFFQEWAPLYPVVHRPTILKAYGEYLNNSDSVKPKLDSHVMAQLNLVFGIAALSSSSRTNQDPAFFEQNWTASLDSFTNETSIASLQCFILAQLYCMTKGDYRSMLRYRAVAVDICHQLELHQNLAESAYNPLEAETRKKVFWCQYTVDRFSSVLTGMPVLLREIDIEIEYPADIDDENVTESGFLPTLPGESTRISSALALFGATRILNKALEDLYPSKAGYDVHVAKLRSVAGQLDGWLHGLPPHLRLEFSQDKPSTNVTSSRSPLLSLVYYFIRSLIHRPALCFAEEHTRSPSVLAISDSAKHIIQILELLDERRLCLSVSMNRRELVFFSGLGLLWQSMGLKRDSKLAKENQKLLSAVVEQLEPESSSAATEFRTIASTLVSLDMSEEKPVTTSKQSHEMGAPSHKPLRSPKKHLQSLKARLTNSANKDQSAAQGSQSRRNTVSGSSPPLCSQSLRSPSWTSLPPSQQDQTSIAPFSADRTHSSLDLGSDLRQFSSSTGHDHPRALSCSTPSDATTGAITMADWEYVLSDMDRGYSNIFTGIYGGSECGEDPGPFASLTAEYGRKPHDVTMSIPASLSNDLHDLSPEAWSASSGDYPLKIEHTTQSVPSYSGESMGSDEDAVTSLADVSVRPDDMNFLDPFQGLTMPGKEEIDEFSLVNGWDRRLAV</sequence>
<dbReference type="InterPro" id="IPR001138">
    <property type="entry name" value="Zn2Cys6_DnaBD"/>
</dbReference>
<dbReference type="Gene3D" id="4.10.240.10">
    <property type="entry name" value="Zn(2)-C6 fungal-type DNA-binding domain"/>
    <property type="match status" value="1"/>
</dbReference>
<dbReference type="OrthoDB" id="10001928at2759"/>
<feature type="compositionally biased region" description="Low complexity" evidence="9">
    <location>
        <begin position="115"/>
        <end position="128"/>
    </location>
</feature>
<dbReference type="EMBL" id="CDHK01000003">
    <property type="protein sequence ID" value="CEO59379.1"/>
    <property type="molecule type" value="Genomic_DNA"/>
</dbReference>
<evidence type="ECO:0000313" key="11">
    <source>
        <dbReference type="EMBL" id="CEO59379.1"/>
    </source>
</evidence>
<dbReference type="CDD" id="cd00067">
    <property type="entry name" value="GAL4"/>
    <property type="match status" value="1"/>
</dbReference>
<dbReference type="Pfam" id="PF00172">
    <property type="entry name" value="Zn_clus"/>
    <property type="match status" value="1"/>
</dbReference>
<reference evidence="12" key="1">
    <citation type="journal article" date="2015" name="Genome Announc.">
        <title>Draft genome sequence of the fungus Penicillium brasilianum MG11.</title>
        <authorList>
            <person name="Horn F."/>
            <person name="Linde J."/>
            <person name="Mattern D.J."/>
            <person name="Walther G."/>
            <person name="Guthke R."/>
            <person name="Brakhage A.A."/>
            <person name="Valiante V."/>
        </authorList>
    </citation>
    <scope>NUCLEOTIDE SEQUENCE [LARGE SCALE GENOMIC DNA]</scope>
    <source>
        <strain evidence="12">MG11</strain>
    </source>
</reference>
<proteinExistence type="predicted"/>
<dbReference type="AlphaFoldDB" id="A0A0F7VBT3"/>
<evidence type="ECO:0000256" key="8">
    <source>
        <dbReference type="SAM" id="Coils"/>
    </source>
</evidence>
<feature type="compositionally biased region" description="Polar residues" evidence="9">
    <location>
        <begin position="638"/>
        <end position="689"/>
    </location>
</feature>
<dbReference type="CDD" id="cd15485">
    <property type="entry name" value="ZIP_Cat8"/>
    <property type="match status" value="1"/>
</dbReference>
<dbReference type="InterPro" id="IPR007219">
    <property type="entry name" value="XnlR_reg_dom"/>
</dbReference>
<dbReference type="FunFam" id="4.10.240.10:FF:000007">
    <property type="entry name" value="C6 transcription factor FacB"/>
    <property type="match status" value="1"/>
</dbReference>
<dbReference type="PANTHER" id="PTHR46910:SF12">
    <property type="entry name" value="REGULATORY PROTEIN CAT8"/>
    <property type="match status" value="1"/>
</dbReference>
<evidence type="ECO:0000256" key="7">
    <source>
        <dbReference type="ARBA" id="ARBA00023242"/>
    </source>
</evidence>
<keyword evidence="8" id="KW-0175">Coiled coil</keyword>
<feature type="region of interest" description="Disordered" evidence="9">
    <location>
        <begin position="600"/>
        <end position="689"/>
    </location>
</feature>
<keyword evidence="4" id="KW-0805">Transcription regulation</keyword>
<feature type="compositionally biased region" description="Basic residues" evidence="9">
    <location>
        <begin position="622"/>
        <end position="632"/>
    </location>
</feature>
<evidence type="ECO:0000256" key="4">
    <source>
        <dbReference type="ARBA" id="ARBA00023015"/>
    </source>
</evidence>
<dbReference type="PANTHER" id="PTHR46910">
    <property type="entry name" value="TRANSCRIPTION FACTOR PDR1"/>
    <property type="match status" value="1"/>
</dbReference>
<keyword evidence="2" id="KW-0479">Metal-binding</keyword>
<keyword evidence="6" id="KW-0804">Transcription</keyword>
<dbReference type="SUPFAM" id="SSF57701">
    <property type="entry name" value="Zn2/Cys6 DNA-binding domain"/>
    <property type="match status" value="1"/>
</dbReference>
<organism evidence="11 12">
    <name type="scientific">Penicillium brasilianum</name>
    <dbReference type="NCBI Taxonomy" id="104259"/>
    <lineage>
        <taxon>Eukaryota</taxon>
        <taxon>Fungi</taxon>
        <taxon>Dikarya</taxon>
        <taxon>Ascomycota</taxon>
        <taxon>Pezizomycotina</taxon>
        <taxon>Eurotiomycetes</taxon>
        <taxon>Eurotiomycetidae</taxon>
        <taxon>Eurotiales</taxon>
        <taxon>Aspergillaceae</taxon>
        <taxon>Penicillium</taxon>
    </lineage>
</organism>
<dbReference type="Proteomes" id="UP000042958">
    <property type="component" value="Unassembled WGS sequence"/>
</dbReference>
<dbReference type="PROSITE" id="PS50048">
    <property type="entry name" value="ZN2_CY6_FUNGAL_2"/>
    <property type="match status" value="1"/>
</dbReference>
<dbReference type="InterPro" id="IPR050987">
    <property type="entry name" value="AtrR-like"/>
</dbReference>
<feature type="domain" description="Zn(2)-C6 fungal-type" evidence="10">
    <location>
        <begin position="22"/>
        <end position="52"/>
    </location>
</feature>
<keyword evidence="7" id="KW-0539">Nucleus</keyword>
<evidence type="ECO:0000256" key="5">
    <source>
        <dbReference type="ARBA" id="ARBA00023125"/>
    </source>
</evidence>
<dbReference type="GO" id="GO:0003677">
    <property type="term" value="F:DNA binding"/>
    <property type="evidence" value="ECO:0007669"/>
    <property type="project" value="UniProtKB-KW"/>
</dbReference>
<dbReference type="GO" id="GO:0005634">
    <property type="term" value="C:nucleus"/>
    <property type="evidence" value="ECO:0007669"/>
    <property type="project" value="UniProtKB-SubCell"/>
</dbReference>
<dbReference type="SMART" id="SM00906">
    <property type="entry name" value="Fungal_trans"/>
    <property type="match status" value="1"/>
</dbReference>
<feature type="region of interest" description="Disordered" evidence="9">
    <location>
        <begin position="107"/>
        <end position="131"/>
    </location>
</feature>
<evidence type="ECO:0000256" key="6">
    <source>
        <dbReference type="ARBA" id="ARBA00023163"/>
    </source>
</evidence>
<dbReference type="GO" id="GO:0006351">
    <property type="term" value="P:DNA-templated transcription"/>
    <property type="evidence" value="ECO:0007669"/>
    <property type="project" value="InterPro"/>
</dbReference>
<dbReference type="GO" id="GO:0008270">
    <property type="term" value="F:zinc ion binding"/>
    <property type="evidence" value="ECO:0007669"/>
    <property type="project" value="InterPro"/>
</dbReference>
<keyword evidence="5" id="KW-0238">DNA-binding</keyword>
<dbReference type="CDD" id="cd12148">
    <property type="entry name" value="fungal_TF_MHR"/>
    <property type="match status" value="1"/>
</dbReference>
<gene>
    <name evidence="11" type="ORF">PMG11_04055</name>
</gene>